<protein>
    <submittedName>
        <fullName evidence="1">Uncharacterized protein</fullName>
    </submittedName>
</protein>
<name>A0A4Y7TS61_COPMI</name>
<proteinExistence type="predicted"/>
<keyword evidence="2" id="KW-1185">Reference proteome</keyword>
<dbReference type="AlphaFoldDB" id="A0A4Y7TS61"/>
<comment type="caution">
    <text evidence="1">The sequence shown here is derived from an EMBL/GenBank/DDBJ whole genome shotgun (WGS) entry which is preliminary data.</text>
</comment>
<evidence type="ECO:0000313" key="2">
    <source>
        <dbReference type="Proteomes" id="UP000298030"/>
    </source>
</evidence>
<dbReference type="EMBL" id="QPFP01000005">
    <property type="protein sequence ID" value="TEB37023.1"/>
    <property type="molecule type" value="Genomic_DNA"/>
</dbReference>
<organism evidence="1 2">
    <name type="scientific">Coprinellus micaceus</name>
    <name type="common">Glistening ink-cap mushroom</name>
    <name type="synonym">Coprinus micaceus</name>
    <dbReference type="NCBI Taxonomy" id="71717"/>
    <lineage>
        <taxon>Eukaryota</taxon>
        <taxon>Fungi</taxon>
        <taxon>Dikarya</taxon>
        <taxon>Basidiomycota</taxon>
        <taxon>Agaricomycotina</taxon>
        <taxon>Agaricomycetes</taxon>
        <taxon>Agaricomycetidae</taxon>
        <taxon>Agaricales</taxon>
        <taxon>Agaricineae</taxon>
        <taxon>Psathyrellaceae</taxon>
        <taxon>Coprinellus</taxon>
    </lineage>
</organism>
<accession>A0A4Y7TS61</accession>
<evidence type="ECO:0000313" key="1">
    <source>
        <dbReference type="EMBL" id="TEB37023.1"/>
    </source>
</evidence>
<dbReference type="Proteomes" id="UP000298030">
    <property type="component" value="Unassembled WGS sequence"/>
</dbReference>
<reference evidence="1 2" key="1">
    <citation type="journal article" date="2019" name="Nat. Ecol. Evol.">
        <title>Megaphylogeny resolves global patterns of mushroom evolution.</title>
        <authorList>
            <person name="Varga T."/>
            <person name="Krizsan K."/>
            <person name="Foldi C."/>
            <person name="Dima B."/>
            <person name="Sanchez-Garcia M."/>
            <person name="Sanchez-Ramirez S."/>
            <person name="Szollosi G.J."/>
            <person name="Szarkandi J.G."/>
            <person name="Papp V."/>
            <person name="Albert L."/>
            <person name="Andreopoulos W."/>
            <person name="Angelini C."/>
            <person name="Antonin V."/>
            <person name="Barry K.W."/>
            <person name="Bougher N.L."/>
            <person name="Buchanan P."/>
            <person name="Buyck B."/>
            <person name="Bense V."/>
            <person name="Catcheside P."/>
            <person name="Chovatia M."/>
            <person name="Cooper J."/>
            <person name="Damon W."/>
            <person name="Desjardin D."/>
            <person name="Finy P."/>
            <person name="Geml J."/>
            <person name="Haridas S."/>
            <person name="Hughes K."/>
            <person name="Justo A."/>
            <person name="Karasinski D."/>
            <person name="Kautmanova I."/>
            <person name="Kiss B."/>
            <person name="Kocsube S."/>
            <person name="Kotiranta H."/>
            <person name="LaButti K.M."/>
            <person name="Lechner B.E."/>
            <person name="Liimatainen K."/>
            <person name="Lipzen A."/>
            <person name="Lukacs Z."/>
            <person name="Mihaltcheva S."/>
            <person name="Morgado L.N."/>
            <person name="Niskanen T."/>
            <person name="Noordeloos M.E."/>
            <person name="Ohm R.A."/>
            <person name="Ortiz-Santana B."/>
            <person name="Ovrebo C."/>
            <person name="Racz N."/>
            <person name="Riley R."/>
            <person name="Savchenko A."/>
            <person name="Shiryaev A."/>
            <person name="Soop K."/>
            <person name="Spirin V."/>
            <person name="Szebenyi C."/>
            <person name="Tomsovsky M."/>
            <person name="Tulloss R.E."/>
            <person name="Uehling J."/>
            <person name="Grigoriev I.V."/>
            <person name="Vagvolgyi C."/>
            <person name="Papp T."/>
            <person name="Martin F.M."/>
            <person name="Miettinen O."/>
            <person name="Hibbett D.S."/>
            <person name="Nagy L.G."/>
        </authorList>
    </citation>
    <scope>NUCLEOTIDE SEQUENCE [LARGE SCALE GENOMIC DNA]</scope>
    <source>
        <strain evidence="1 2">FP101781</strain>
    </source>
</reference>
<sequence>MQSDARGQNWDTQSRWSVRAARMKLRYEPARDCFDGWWTRGKVEEGNLHVPILLFSWGCHAGARHTPYLSLFPSRISLPLPTRLSRAPFSPSFSPAPSRRLESKCDFRRFVDMRLRFRSQPCPQHENVFEHHPASWGAVSFRGCGNSTEGPTRCHSPHLPFISLLLGTAPNHLQSENSEIGAYESLRCGSIAQSTRVVVRTMGRLA</sequence>
<gene>
    <name evidence="1" type="ORF">FA13DRAFT_1094015</name>
</gene>